<proteinExistence type="predicted"/>
<sequence>MATNPVKGNLCHGFSFKQLDDNISNESGKTCMNPVPKMIPAAKHLTITNRLRSGLRAGIERVIRVSPSQGWLLTKQARYERKTFSPNYCPNYQWLLYENDI</sequence>
<dbReference type="EMBL" id="JBFOLJ010000011">
    <property type="protein sequence ID" value="KAL2494055.1"/>
    <property type="molecule type" value="Genomic_DNA"/>
</dbReference>
<accession>A0ABD1S024</accession>
<evidence type="ECO:0000313" key="1">
    <source>
        <dbReference type="EMBL" id="KAL2494055.1"/>
    </source>
</evidence>
<dbReference type="AlphaFoldDB" id="A0ABD1S024"/>
<keyword evidence="2" id="KW-1185">Reference proteome</keyword>
<reference evidence="2" key="1">
    <citation type="submission" date="2024-07" db="EMBL/GenBank/DDBJ databases">
        <title>Two chromosome-level genome assemblies of Korean endemic species Abeliophyllum distichum and Forsythia ovata (Oleaceae).</title>
        <authorList>
            <person name="Jang H."/>
        </authorList>
    </citation>
    <scope>NUCLEOTIDE SEQUENCE [LARGE SCALE GENOMIC DNA]</scope>
</reference>
<organism evidence="1 2">
    <name type="scientific">Forsythia ovata</name>
    <dbReference type="NCBI Taxonomy" id="205694"/>
    <lineage>
        <taxon>Eukaryota</taxon>
        <taxon>Viridiplantae</taxon>
        <taxon>Streptophyta</taxon>
        <taxon>Embryophyta</taxon>
        <taxon>Tracheophyta</taxon>
        <taxon>Spermatophyta</taxon>
        <taxon>Magnoliopsida</taxon>
        <taxon>eudicotyledons</taxon>
        <taxon>Gunneridae</taxon>
        <taxon>Pentapetalae</taxon>
        <taxon>asterids</taxon>
        <taxon>lamiids</taxon>
        <taxon>Lamiales</taxon>
        <taxon>Oleaceae</taxon>
        <taxon>Forsythieae</taxon>
        <taxon>Forsythia</taxon>
    </lineage>
</organism>
<comment type="caution">
    <text evidence="1">The sequence shown here is derived from an EMBL/GenBank/DDBJ whole genome shotgun (WGS) entry which is preliminary data.</text>
</comment>
<evidence type="ECO:0000313" key="2">
    <source>
        <dbReference type="Proteomes" id="UP001604277"/>
    </source>
</evidence>
<protein>
    <submittedName>
        <fullName evidence="1">Uncharacterized protein</fullName>
    </submittedName>
</protein>
<name>A0ABD1S024_9LAMI</name>
<gene>
    <name evidence="1" type="ORF">Fot_37812</name>
</gene>
<dbReference type="Proteomes" id="UP001604277">
    <property type="component" value="Unassembled WGS sequence"/>
</dbReference>